<dbReference type="GO" id="GO:0004514">
    <property type="term" value="F:nicotinate-nucleotide diphosphorylase (carboxylating) activity"/>
    <property type="evidence" value="ECO:0007669"/>
    <property type="project" value="UniProtKB-EC"/>
</dbReference>
<comment type="similarity">
    <text evidence="3 12">Belongs to the NadC/ModD family.</text>
</comment>
<evidence type="ECO:0000256" key="3">
    <source>
        <dbReference type="ARBA" id="ARBA00009400"/>
    </source>
</evidence>
<comment type="caution">
    <text evidence="16">The sequence shown here is derived from an EMBL/GenBank/DDBJ whole genome shotgun (WGS) entry which is preliminary data.</text>
</comment>
<keyword evidence="7 12" id="KW-0328">Glycosyltransferase</keyword>
<dbReference type="EMBL" id="QQWG01000009">
    <property type="protein sequence ID" value="RRG21116.1"/>
    <property type="molecule type" value="Genomic_DNA"/>
</dbReference>
<dbReference type="Gene3D" id="3.90.1170.20">
    <property type="entry name" value="Quinolinate phosphoribosyl transferase, N-terminal domain"/>
    <property type="match status" value="1"/>
</dbReference>
<protein>
    <recommendedName>
        <fullName evidence="11">Probable nicotinate-nucleotide pyrophosphorylase [carboxylating]</fullName>
        <ecNumber evidence="5">2.4.2.19</ecNumber>
    </recommendedName>
    <alternativeName>
        <fullName evidence="9">Quinolinate phosphoribosyltransferase [decarboxylating]</fullName>
    </alternativeName>
</protein>
<comment type="catalytic activity">
    <reaction evidence="10">
        <text>nicotinate beta-D-ribonucleotide + CO2 + diphosphate = quinolinate + 5-phospho-alpha-D-ribose 1-diphosphate + 2 H(+)</text>
        <dbReference type="Rhea" id="RHEA:12733"/>
        <dbReference type="ChEBI" id="CHEBI:15378"/>
        <dbReference type="ChEBI" id="CHEBI:16526"/>
        <dbReference type="ChEBI" id="CHEBI:29959"/>
        <dbReference type="ChEBI" id="CHEBI:33019"/>
        <dbReference type="ChEBI" id="CHEBI:57502"/>
        <dbReference type="ChEBI" id="CHEBI:58017"/>
        <dbReference type="EC" id="2.4.2.19"/>
    </reaction>
</comment>
<dbReference type="InterPro" id="IPR037128">
    <property type="entry name" value="Quinolinate_PRibosylTase_N_sf"/>
</dbReference>
<accession>A0A425Y0C0</accession>
<comment type="function">
    <text evidence="1">Involved in the catabolism of quinolinic acid (QA).</text>
</comment>
<feature type="binding site" evidence="13">
    <location>
        <position position="220"/>
    </location>
    <ligand>
        <name>substrate</name>
    </ligand>
</feature>
<evidence type="ECO:0000259" key="15">
    <source>
        <dbReference type="Pfam" id="PF02749"/>
    </source>
</evidence>
<evidence type="ECO:0000256" key="7">
    <source>
        <dbReference type="ARBA" id="ARBA00022676"/>
    </source>
</evidence>
<evidence type="ECO:0000259" key="14">
    <source>
        <dbReference type="Pfam" id="PF01729"/>
    </source>
</evidence>
<keyword evidence="8 12" id="KW-0808">Transferase</keyword>
<dbReference type="InterPro" id="IPR002638">
    <property type="entry name" value="Quinolinate_PRibosylTrfase_C"/>
</dbReference>
<dbReference type="NCBIfam" id="TIGR00078">
    <property type="entry name" value="nadC"/>
    <property type="match status" value="1"/>
</dbReference>
<dbReference type="FunFam" id="3.90.1170.20:FF:000001">
    <property type="entry name" value="Nicotinate-nucleotide diphosphorylase (Carboxylating)"/>
    <property type="match status" value="1"/>
</dbReference>
<dbReference type="EC" id="2.4.2.19" evidence="5"/>
<dbReference type="InterPro" id="IPR004393">
    <property type="entry name" value="NadC"/>
</dbReference>
<evidence type="ECO:0000313" key="17">
    <source>
        <dbReference type="Proteomes" id="UP000285794"/>
    </source>
</evidence>
<evidence type="ECO:0000256" key="11">
    <source>
        <dbReference type="ARBA" id="ARBA00069173"/>
    </source>
</evidence>
<reference evidence="16 17" key="1">
    <citation type="submission" date="2018-07" db="EMBL/GenBank/DDBJ databases">
        <title>Draft genome sequence of Ancylomarina sp. M1P.</title>
        <authorList>
            <person name="Yadav S."/>
            <person name="Villanueva L."/>
            <person name="Damste J.S.S."/>
        </authorList>
    </citation>
    <scope>NUCLEOTIDE SEQUENCE [LARGE SCALE GENOMIC DNA]</scope>
    <source>
        <strain evidence="16 17">M1P</strain>
    </source>
</reference>
<comment type="pathway">
    <text evidence="2">Cofactor biosynthesis; NAD(+) biosynthesis; nicotinate D-ribonucleotide from quinolinate: step 1/1.</text>
</comment>
<keyword evidence="17" id="KW-1185">Reference proteome</keyword>
<evidence type="ECO:0000256" key="5">
    <source>
        <dbReference type="ARBA" id="ARBA00011944"/>
    </source>
</evidence>
<evidence type="ECO:0000256" key="10">
    <source>
        <dbReference type="ARBA" id="ARBA00047445"/>
    </source>
</evidence>
<dbReference type="InterPro" id="IPR036068">
    <property type="entry name" value="Nicotinate_pribotase-like_C"/>
</dbReference>
<feature type="binding site" evidence="13">
    <location>
        <begin position="243"/>
        <end position="245"/>
    </location>
    <ligand>
        <name>substrate</name>
    </ligand>
</feature>
<dbReference type="CDD" id="cd01572">
    <property type="entry name" value="QPRTase"/>
    <property type="match status" value="1"/>
</dbReference>
<feature type="binding site" evidence="13">
    <location>
        <position position="169"/>
    </location>
    <ligand>
        <name>substrate</name>
    </ligand>
</feature>
<feature type="binding site" evidence="13">
    <location>
        <begin position="135"/>
        <end position="137"/>
    </location>
    <ligand>
        <name>substrate</name>
    </ligand>
</feature>
<dbReference type="SUPFAM" id="SSF51690">
    <property type="entry name" value="Nicotinate/Quinolinate PRTase C-terminal domain-like"/>
    <property type="match status" value="1"/>
</dbReference>
<evidence type="ECO:0000256" key="9">
    <source>
        <dbReference type="ARBA" id="ARBA00033102"/>
    </source>
</evidence>
<dbReference type="InterPro" id="IPR013785">
    <property type="entry name" value="Aldolase_TIM"/>
</dbReference>
<dbReference type="InterPro" id="IPR022412">
    <property type="entry name" value="Quinolinate_PRibosylTrfase_N"/>
</dbReference>
<dbReference type="PANTHER" id="PTHR32179:SF3">
    <property type="entry name" value="NICOTINATE-NUCLEOTIDE PYROPHOSPHORYLASE [CARBOXYLATING]"/>
    <property type="match status" value="1"/>
</dbReference>
<feature type="domain" description="Quinolinate phosphoribosyl transferase C-terminal" evidence="14">
    <location>
        <begin position="114"/>
        <end position="277"/>
    </location>
</feature>
<evidence type="ECO:0000256" key="4">
    <source>
        <dbReference type="ARBA" id="ARBA00011218"/>
    </source>
</evidence>
<dbReference type="Pfam" id="PF02749">
    <property type="entry name" value="QRPTase_N"/>
    <property type="match status" value="1"/>
</dbReference>
<dbReference type="InterPro" id="IPR027277">
    <property type="entry name" value="NadC/ModD"/>
</dbReference>
<feature type="binding site" evidence="13">
    <location>
        <begin position="264"/>
        <end position="266"/>
    </location>
    <ligand>
        <name>substrate</name>
    </ligand>
</feature>
<dbReference type="OrthoDB" id="9782546at2"/>
<dbReference type="GO" id="GO:0009435">
    <property type="term" value="P:NAD+ biosynthetic process"/>
    <property type="evidence" value="ECO:0007669"/>
    <property type="project" value="UniProtKB-UniPathway"/>
</dbReference>
<dbReference type="SUPFAM" id="SSF54675">
    <property type="entry name" value="Nicotinate/Quinolinate PRTase N-terminal domain-like"/>
    <property type="match status" value="1"/>
</dbReference>
<keyword evidence="6" id="KW-0662">Pyridine nucleotide biosynthesis</keyword>
<dbReference type="RefSeq" id="WP_125030808.1">
    <property type="nucleotide sequence ID" value="NZ_JAPXVP010000008.1"/>
</dbReference>
<feature type="domain" description="Quinolinate phosphoribosyl transferase N-terminal" evidence="15">
    <location>
        <begin position="27"/>
        <end position="112"/>
    </location>
</feature>
<evidence type="ECO:0000256" key="8">
    <source>
        <dbReference type="ARBA" id="ARBA00022679"/>
    </source>
</evidence>
<evidence type="ECO:0000256" key="6">
    <source>
        <dbReference type="ARBA" id="ARBA00022642"/>
    </source>
</evidence>
<evidence type="ECO:0000256" key="1">
    <source>
        <dbReference type="ARBA" id="ARBA00003237"/>
    </source>
</evidence>
<dbReference type="GO" id="GO:0034213">
    <property type="term" value="P:quinolinate catabolic process"/>
    <property type="evidence" value="ECO:0007669"/>
    <property type="project" value="TreeGrafter"/>
</dbReference>
<dbReference type="GO" id="GO:0005737">
    <property type="term" value="C:cytoplasm"/>
    <property type="evidence" value="ECO:0007669"/>
    <property type="project" value="TreeGrafter"/>
</dbReference>
<feature type="binding site" evidence="13">
    <location>
        <position position="199"/>
    </location>
    <ligand>
        <name>substrate</name>
    </ligand>
</feature>
<dbReference type="PIRSF" id="PIRSF006250">
    <property type="entry name" value="NadC_ModD"/>
    <property type="match status" value="1"/>
</dbReference>
<evidence type="ECO:0000313" key="16">
    <source>
        <dbReference type="EMBL" id="RRG21116.1"/>
    </source>
</evidence>
<dbReference type="Gene3D" id="3.20.20.70">
    <property type="entry name" value="Aldolase class I"/>
    <property type="match status" value="1"/>
</dbReference>
<dbReference type="Proteomes" id="UP000285794">
    <property type="component" value="Unassembled WGS sequence"/>
</dbReference>
<evidence type="ECO:0000256" key="13">
    <source>
        <dbReference type="PIRSR" id="PIRSR006250-1"/>
    </source>
</evidence>
<feature type="binding site" evidence="13">
    <location>
        <position position="102"/>
    </location>
    <ligand>
        <name>substrate</name>
    </ligand>
</feature>
<gene>
    <name evidence="16" type="primary">nadC</name>
    <name evidence="16" type="ORF">DWB61_10255</name>
</gene>
<evidence type="ECO:0000256" key="2">
    <source>
        <dbReference type="ARBA" id="ARBA00004893"/>
    </source>
</evidence>
<evidence type="ECO:0000256" key="12">
    <source>
        <dbReference type="PIRNR" id="PIRNR006250"/>
    </source>
</evidence>
<dbReference type="Pfam" id="PF01729">
    <property type="entry name" value="QRPTase_C"/>
    <property type="match status" value="1"/>
</dbReference>
<name>A0A425Y0C0_9BACT</name>
<feature type="binding site" evidence="13">
    <location>
        <position position="159"/>
    </location>
    <ligand>
        <name>substrate</name>
    </ligand>
</feature>
<dbReference type="FunFam" id="3.20.20.70:FF:000030">
    <property type="entry name" value="Nicotinate-nucleotide pyrophosphorylase, carboxylating"/>
    <property type="match status" value="1"/>
</dbReference>
<dbReference type="AlphaFoldDB" id="A0A425Y0C0"/>
<proteinExistence type="inferred from homology"/>
<comment type="subunit">
    <text evidence="4">Hexamer formed by 3 homodimers.</text>
</comment>
<dbReference type="PANTHER" id="PTHR32179">
    <property type="entry name" value="NICOTINATE-NUCLEOTIDE PYROPHOSPHORYLASE [CARBOXYLATING]"/>
    <property type="match status" value="1"/>
</dbReference>
<dbReference type="UniPathway" id="UPA00253">
    <property type="reaction ID" value="UER00331"/>
</dbReference>
<sequence length="283" mass="30208">MEETGLNLQEVDFIIDHAFREDIGSGDITSNSLIPESTTAKASMTAKADGVIAGLPIARKVFEKLDSNLIWKPLVKDGDSVKKGDLIVEIEASFRALLTGERLALNLLQRLSGIATETAKYVKEVEGTKVKILDTRKTVPGLRTFDKYAVKMGGGTNHRIGLFDLAMIKDNHIKIAGGIAKAVAQVRAAIPSDIKIEVETTTLNEVAQAANAGADIIMLDNMSNELMTEAVQLIGGRCLVEASGNMNIDRLKGVAATGIDVISVGALTHSVIALDISQNICQL</sequence>
<organism evidence="16 17">
    <name type="scientific">Ancylomarina euxinus</name>
    <dbReference type="NCBI Taxonomy" id="2283627"/>
    <lineage>
        <taxon>Bacteria</taxon>
        <taxon>Pseudomonadati</taxon>
        <taxon>Bacteroidota</taxon>
        <taxon>Bacteroidia</taxon>
        <taxon>Marinilabiliales</taxon>
        <taxon>Marinifilaceae</taxon>
        <taxon>Ancylomarina</taxon>
    </lineage>
</organism>